<dbReference type="PANTHER" id="PTHR21137:SF35">
    <property type="entry name" value="ODORANT RECEPTOR 19A-RELATED"/>
    <property type="match status" value="1"/>
</dbReference>
<dbReference type="GO" id="GO:0005549">
    <property type="term" value="F:odorant binding"/>
    <property type="evidence" value="ECO:0007669"/>
    <property type="project" value="InterPro"/>
</dbReference>
<evidence type="ECO:0000256" key="8">
    <source>
        <dbReference type="ARBA" id="ARBA00023170"/>
    </source>
</evidence>
<dbReference type="EMBL" id="JAANIA010001745">
    <property type="protein sequence ID" value="KAG5319281.1"/>
    <property type="molecule type" value="Genomic_DNA"/>
</dbReference>
<gene>
    <name evidence="11" type="primary">Gpror4_6</name>
    <name evidence="11" type="ORF">G6Z78_0009085</name>
</gene>
<keyword evidence="4 10" id="KW-0812">Transmembrane</keyword>
<keyword evidence="5" id="KW-0552">Olfaction</keyword>
<dbReference type="PANTHER" id="PTHR21137">
    <property type="entry name" value="ODORANT RECEPTOR"/>
    <property type="match status" value="1"/>
</dbReference>
<sequence>MVDRKQEKTLNTLAANVTKQNELHVSDFYYAIQISICLLKPFGAWPLANDETSKFKVVLHRASMVIATFLLIFIIVSMMLHMMKEKDVFLIIHLLCELLFTLMAFAKYVLLLWHQDRLRFCIDYVANDWRYAIIAEDRDIMLANARLGRTFGITSVVFMFSCGTMYYLQPIVTPNLVNEDNVTVRSHPSACEFLVFDSKVSPVYEIVYFLQVLSGLTAYSAFCGICSLMANFVAHVCGQCDVLISLLEELVDRGKRNSGSIDNRIALTITRHLHLLRFVSHVRNLFTEICLVEFMNASCNICLLGYIIIADMNNNELFLQIFMYFFGLVSVIFNVFMFCYIGDLLKERCQQIGTICYTIEWYRMPSRKAIDLLMPIAISRYSATLTAGKMLTMTLTTFSDMIPNEYQETDVKYVFEQSHVVLRMLGIWPLIDRQPNIIEKIINIFLVIVCYLLLHCDMVPGILYYAVVDDEPSEKVKKMPPILYSVMAIAKYSTLLVHEYDIRSCLRHIKEDWGTIVVDDAREVMLSKASNGRRLFTLCCTFMYCGGLSYNTIVPLSRGSIVIDENITIRPFSSPGYYVFFDPQNSPAYEIVFLQQVLCGFVMYTITVAICGLAAVFVMHACAQMEILMRQIKNLVDESEFGQRNISAKLAIIVEHQIRIQNFLHLVKNVLHYSSLVEIVGCTTLMCLTGYCIIGEWDNRNLPAFCTYVTALTSVIINIFILCYIGEYVTAQAEEVGLITCTLDWYRLPTNVARDMILVIISSNIPPRITAGKFIELSFKTFGDPCPAYFFSFDIQVSPTYELIFAMQFLSGIVTFSITIALCGLAAVFVMHACGQLRILVDLMRNLVEDQWQEKEEVDKKLAKMVEHQIRIRSFLQLVENTLQQACLIELMGCTMIVCLLGYFIIMVRNFIYPKAQRVACTSCDLEWYRLPDKKARGIVLVIIMSNMPTKITAGKIMALSFETYSDIVKTAVTYFNMLLNVAG</sequence>
<name>A0A836JGD2_9HYME</name>
<feature type="transmembrane region" description="Helical" evidence="10">
    <location>
        <begin position="441"/>
        <end position="467"/>
    </location>
</feature>
<keyword evidence="2" id="KW-1003">Cell membrane</keyword>
<evidence type="ECO:0000256" key="10">
    <source>
        <dbReference type="SAM" id="Phobius"/>
    </source>
</evidence>
<keyword evidence="3" id="KW-0716">Sensory transduction</keyword>
<accession>A0A836JGD2</accession>
<evidence type="ECO:0000256" key="9">
    <source>
        <dbReference type="ARBA" id="ARBA00023224"/>
    </source>
</evidence>
<dbReference type="Proteomes" id="UP000668214">
    <property type="component" value="Unassembled WGS sequence"/>
</dbReference>
<evidence type="ECO:0000256" key="4">
    <source>
        <dbReference type="ARBA" id="ARBA00022692"/>
    </source>
</evidence>
<feature type="transmembrane region" description="Helical" evidence="10">
    <location>
        <begin position="883"/>
        <end position="908"/>
    </location>
</feature>
<dbReference type="GO" id="GO:0005886">
    <property type="term" value="C:plasma membrane"/>
    <property type="evidence" value="ECO:0007669"/>
    <property type="project" value="UniProtKB-SubCell"/>
</dbReference>
<dbReference type="GO" id="GO:0004984">
    <property type="term" value="F:olfactory receptor activity"/>
    <property type="evidence" value="ECO:0007669"/>
    <property type="project" value="InterPro"/>
</dbReference>
<evidence type="ECO:0000256" key="5">
    <source>
        <dbReference type="ARBA" id="ARBA00022725"/>
    </source>
</evidence>
<keyword evidence="9" id="KW-0807">Transducer</keyword>
<evidence type="ECO:0000313" key="12">
    <source>
        <dbReference type="Proteomes" id="UP000668214"/>
    </source>
</evidence>
<feature type="transmembrane region" description="Helical" evidence="10">
    <location>
        <begin position="479"/>
        <end position="497"/>
    </location>
</feature>
<feature type="transmembrane region" description="Helical" evidence="10">
    <location>
        <begin position="702"/>
        <end position="725"/>
    </location>
</feature>
<evidence type="ECO:0000313" key="11">
    <source>
        <dbReference type="EMBL" id="KAG5319281.1"/>
    </source>
</evidence>
<evidence type="ECO:0000256" key="7">
    <source>
        <dbReference type="ARBA" id="ARBA00023136"/>
    </source>
</evidence>
<feature type="transmembrane region" description="Helical" evidence="10">
    <location>
        <begin position="601"/>
        <end position="623"/>
    </location>
</feature>
<evidence type="ECO:0000256" key="3">
    <source>
        <dbReference type="ARBA" id="ARBA00022606"/>
    </source>
</evidence>
<keyword evidence="8" id="KW-0675">Receptor</keyword>
<comment type="caution">
    <text evidence="11">The sequence shown here is derived from an EMBL/GenBank/DDBJ whole genome shotgun (WGS) entry which is preliminary data.</text>
</comment>
<keyword evidence="6 10" id="KW-1133">Transmembrane helix</keyword>
<keyword evidence="7 10" id="KW-0472">Membrane</keyword>
<feature type="transmembrane region" description="Helical" evidence="10">
    <location>
        <begin position="809"/>
        <end position="833"/>
    </location>
</feature>
<feature type="non-terminal residue" evidence="11">
    <location>
        <position position="1"/>
    </location>
</feature>
<proteinExistence type="predicted"/>
<evidence type="ECO:0000256" key="1">
    <source>
        <dbReference type="ARBA" id="ARBA00004651"/>
    </source>
</evidence>
<feature type="transmembrane region" description="Helical" evidence="10">
    <location>
        <begin position="147"/>
        <end position="168"/>
    </location>
</feature>
<feature type="non-terminal residue" evidence="11">
    <location>
        <position position="984"/>
    </location>
</feature>
<feature type="transmembrane region" description="Helical" evidence="10">
    <location>
        <begin position="285"/>
        <end position="309"/>
    </location>
</feature>
<protein>
    <submittedName>
        <fullName evidence="11">OR4 protein</fullName>
    </submittedName>
</protein>
<feature type="transmembrane region" description="Helical" evidence="10">
    <location>
        <begin position="535"/>
        <end position="553"/>
    </location>
</feature>
<dbReference type="AlphaFoldDB" id="A0A836JGD2"/>
<dbReference type="InterPro" id="IPR004117">
    <property type="entry name" value="7tm6_olfct_rcpt"/>
</dbReference>
<feature type="transmembrane region" description="Helical" evidence="10">
    <location>
        <begin position="206"/>
        <end position="230"/>
    </location>
</feature>
<evidence type="ECO:0000256" key="2">
    <source>
        <dbReference type="ARBA" id="ARBA00022475"/>
    </source>
</evidence>
<evidence type="ECO:0000256" key="6">
    <source>
        <dbReference type="ARBA" id="ARBA00022989"/>
    </source>
</evidence>
<dbReference type="GO" id="GO:0007165">
    <property type="term" value="P:signal transduction"/>
    <property type="evidence" value="ECO:0007669"/>
    <property type="project" value="UniProtKB-KW"/>
</dbReference>
<organism evidence="11 12">
    <name type="scientific">Pseudoatta argentina</name>
    <dbReference type="NCBI Taxonomy" id="621737"/>
    <lineage>
        <taxon>Eukaryota</taxon>
        <taxon>Metazoa</taxon>
        <taxon>Ecdysozoa</taxon>
        <taxon>Arthropoda</taxon>
        <taxon>Hexapoda</taxon>
        <taxon>Insecta</taxon>
        <taxon>Pterygota</taxon>
        <taxon>Neoptera</taxon>
        <taxon>Endopterygota</taxon>
        <taxon>Hymenoptera</taxon>
        <taxon>Apocrita</taxon>
        <taxon>Aculeata</taxon>
        <taxon>Formicoidea</taxon>
        <taxon>Formicidae</taxon>
        <taxon>Myrmicinae</taxon>
        <taxon>Pseudoatta</taxon>
    </lineage>
</organism>
<feature type="transmembrane region" description="Helical" evidence="10">
    <location>
        <begin position="88"/>
        <end position="110"/>
    </location>
</feature>
<comment type="subcellular location">
    <subcellularLocation>
        <location evidence="1">Cell membrane</location>
        <topology evidence="1">Multi-pass membrane protein</topology>
    </subcellularLocation>
</comment>
<feature type="transmembrane region" description="Helical" evidence="10">
    <location>
        <begin position="321"/>
        <end position="341"/>
    </location>
</feature>
<keyword evidence="12" id="KW-1185">Reference proteome</keyword>
<feature type="transmembrane region" description="Helical" evidence="10">
    <location>
        <begin position="676"/>
        <end position="696"/>
    </location>
</feature>
<dbReference type="Pfam" id="PF02949">
    <property type="entry name" value="7tm_6"/>
    <property type="match status" value="3"/>
</dbReference>
<reference evidence="11" key="1">
    <citation type="submission" date="2020-02" db="EMBL/GenBank/DDBJ databases">
        <title>Relaxed selection underlies rapid genomic changes in the transitions from sociality to social parasitism in ants.</title>
        <authorList>
            <person name="Bi X."/>
        </authorList>
    </citation>
    <scope>NUCLEOTIDE SEQUENCE</scope>
    <source>
        <strain evidence="11">BGI-DK2014c</strain>
        <tissue evidence="11">Whole body</tissue>
    </source>
</reference>
<feature type="transmembrane region" description="Helical" evidence="10">
    <location>
        <begin position="62"/>
        <end position="82"/>
    </location>
</feature>